<dbReference type="PROSITE" id="PS51186">
    <property type="entry name" value="GNAT"/>
    <property type="match status" value="1"/>
</dbReference>
<protein>
    <recommendedName>
        <fullName evidence="4">N-acetyltransferase domain-containing protein</fullName>
    </recommendedName>
</protein>
<keyword evidence="2" id="KW-0012">Acyltransferase</keyword>
<feature type="compositionally biased region" description="Pro residues" evidence="3">
    <location>
        <begin position="24"/>
        <end position="44"/>
    </location>
</feature>
<keyword evidence="6" id="KW-1185">Reference proteome</keyword>
<organism evidence="5 6">
    <name type="scientific">Claviceps aff. purpurea</name>
    <dbReference type="NCBI Taxonomy" id="1967640"/>
    <lineage>
        <taxon>Eukaryota</taxon>
        <taxon>Fungi</taxon>
        <taxon>Dikarya</taxon>
        <taxon>Ascomycota</taxon>
        <taxon>Pezizomycotina</taxon>
        <taxon>Sordariomycetes</taxon>
        <taxon>Hypocreomycetidae</taxon>
        <taxon>Hypocreales</taxon>
        <taxon>Clavicipitaceae</taxon>
        <taxon>Claviceps</taxon>
    </lineage>
</organism>
<feature type="compositionally biased region" description="Polar residues" evidence="3">
    <location>
        <begin position="8"/>
        <end position="20"/>
    </location>
</feature>
<evidence type="ECO:0000256" key="1">
    <source>
        <dbReference type="ARBA" id="ARBA00022679"/>
    </source>
</evidence>
<dbReference type="PANTHER" id="PTHR42919:SF8">
    <property type="entry name" value="N-ALPHA-ACETYLTRANSFERASE 50"/>
    <property type="match status" value="1"/>
</dbReference>
<feature type="compositionally biased region" description="Low complexity" evidence="3">
    <location>
        <begin position="45"/>
        <end position="56"/>
    </location>
</feature>
<dbReference type="GO" id="GO:0007064">
    <property type="term" value="P:mitotic sister chromatid cohesion"/>
    <property type="evidence" value="ECO:0007669"/>
    <property type="project" value="TreeGrafter"/>
</dbReference>
<dbReference type="PANTHER" id="PTHR42919">
    <property type="entry name" value="N-ALPHA-ACETYLTRANSFERASE"/>
    <property type="match status" value="1"/>
</dbReference>
<keyword evidence="1" id="KW-0808">Transferase</keyword>
<evidence type="ECO:0000313" key="6">
    <source>
        <dbReference type="Proteomes" id="UP000707071"/>
    </source>
</evidence>
<comment type="caution">
    <text evidence="5">The sequence shown here is derived from an EMBL/GenBank/DDBJ whole genome shotgun (WGS) entry which is preliminary data.</text>
</comment>
<evidence type="ECO:0000313" key="5">
    <source>
        <dbReference type="EMBL" id="KAG6299961.1"/>
    </source>
</evidence>
<dbReference type="AlphaFoldDB" id="A0A9P7U3I3"/>
<dbReference type="InterPro" id="IPR016181">
    <property type="entry name" value="Acyl_CoA_acyltransferase"/>
</dbReference>
<dbReference type="EMBL" id="SRRH01000079">
    <property type="protein sequence ID" value="KAG6299961.1"/>
    <property type="molecule type" value="Genomic_DNA"/>
</dbReference>
<dbReference type="GO" id="GO:0016747">
    <property type="term" value="F:acyltransferase activity, transferring groups other than amino-acyl groups"/>
    <property type="evidence" value="ECO:0007669"/>
    <property type="project" value="InterPro"/>
</dbReference>
<evidence type="ECO:0000256" key="2">
    <source>
        <dbReference type="ARBA" id="ARBA00023315"/>
    </source>
</evidence>
<feature type="compositionally biased region" description="Gly residues" evidence="3">
    <location>
        <begin position="310"/>
        <end position="322"/>
    </location>
</feature>
<dbReference type="InterPro" id="IPR051556">
    <property type="entry name" value="N-term/lysine_N-AcTrnsfr"/>
</dbReference>
<dbReference type="Pfam" id="PF00583">
    <property type="entry name" value="Acetyltransf_1"/>
    <property type="match status" value="1"/>
</dbReference>
<name>A0A9P7U3I3_9HYPO</name>
<dbReference type="SUPFAM" id="SSF55729">
    <property type="entry name" value="Acyl-CoA N-acyltransferases (Nat)"/>
    <property type="match status" value="1"/>
</dbReference>
<feature type="compositionally biased region" description="Low complexity" evidence="3">
    <location>
        <begin position="370"/>
        <end position="380"/>
    </location>
</feature>
<evidence type="ECO:0000256" key="3">
    <source>
        <dbReference type="SAM" id="MobiDB-lite"/>
    </source>
</evidence>
<gene>
    <name evidence="5" type="ORF">E4U09_007558</name>
</gene>
<sequence>MPLPITKPVQSSIRSFFTSSTPQYAPPPGQSPPPPPAPPLPPPSTLKQQTQQQEKQQQQEEEHQEKQQQEEHQEKQQQEEKNKQEEHQKQHEQDQQQEQQEHQQSNISLPSPPSKSTIPPSATIRIPTEADLPPFRRINALLLQVAYNESYYASTLHDPLSRVITWSHDGQAPKVVGAVVCLIEDEDADANTNTNADTHDPLGDEAQSQRPHSLYIRSMCLLAPYRGLGLAQAALEDIFEGIRHRNLNFVSITAHVWTENEDGLRWYKGRGFEKDTVKPLEGYYLRLRPGTAWLVRKTLLDSHGVAQKGGLFGQRNGNGNGKGEGEGEGEGEERGVVIPESVTAAVVNMPPSPPPPAAAAAAAAASSAATTPASGPASTPILEMRPTPISGQSFQNQRPETEWNDLPEDMAPPRASGAGAGAGSRSASAGGKKKRDRSYPAAAFGS</sequence>
<dbReference type="Proteomes" id="UP000707071">
    <property type="component" value="Unassembled WGS sequence"/>
</dbReference>
<feature type="domain" description="N-acetyltransferase" evidence="4">
    <location>
        <begin position="122"/>
        <end position="300"/>
    </location>
</feature>
<proteinExistence type="predicted"/>
<reference evidence="5 6" key="1">
    <citation type="journal article" date="2020" name="bioRxiv">
        <title>Whole genome comparisons of ergot fungi reveals the divergence and evolution of species within the genus Claviceps are the result of varying mechanisms driving genome evolution and host range expansion.</title>
        <authorList>
            <person name="Wyka S.A."/>
            <person name="Mondo S.J."/>
            <person name="Liu M."/>
            <person name="Dettman J."/>
            <person name="Nalam V."/>
            <person name="Broders K.D."/>
        </authorList>
    </citation>
    <scope>NUCLEOTIDE SEQUENCE [LARGE SCALE GENOMIC DNA]</scope>
    <source>
        <strain evidence="5 6">Clav52</strain>
    </source>
</reference>
<dbReference type="Gene3D" id="3.40.630.30">
    <property type="match status" value="1"/>
</dbReference>
<feature type="region of interest" description="Disordered" evidence="3">
    <location>
        <begin position="307"/>
        <end position="333"/>
    </location>
</feature>
<feature type="compositionally biased region" description="Polar residues" evidence="3">
    <location>
        <begin position="389"/>
        <end position="398"/>
    </location>
</feature>
<feature type="compositionally biased region" description="Basic and acidic residues" evidence="3">
    <location>
        <begin position="57"/>
        <end position="94"/>
    </location>
</feature>
<feature type="region of interest" description="Disordered" evidence="3">
    <location>
        <begin position="1"/>
        <end position="128"/>
    </location>
</feature>
<accession>A0A9P7U3I3</accession>
<dbReference type="InterPro" id="IPR000182">
    <property type="entry name" value="GNAT_dom"/>
</dbReference>
<feature type="region of interest" description="Disordered" evidence="3">
    <location>
        <begin position="370"/>
        <end position="446"/>
    </location>
</feature>
<evidence type="ECO:0000259" key="4">
    <source>
        <dbReference type="PROSITE" id="PS51186"/>
    </source>
</evidence>
<dbReference type="GO" id="GO:0031415">
    <property type="term" value="C:NatA complex"/>
    <property type="evidence" value="ECO:0007669"/>
    <property type="project" value="TreeGrafter"/>
</dbReference>
<feature type="region of interest" description="Disordered" evidence="3">
    <location>
        <begin position="190"/>
        <end position="209"/>
    </location>
</feature>